<accession>A0A9W9GDM9</accession>
<dbReference type="EMBL" id="JAPQKH010000001">
    <property type="protein sequence ID" value="KAJ5116691.1"/>
    <property type="molecule type" value="Genomic_DNA"/>
</dbReference>
<dbReference type="OrthoDB" id="294702at2759"/>
<organism evidence="2 3">
    <name type="scientific">Penicillium angulare</name>
    <dbReference type="NCBI Taxonomy" id="116970"/>
    <lineage>
        <taxon>Eukaryota</taxon>
        <taxon>Fungi</taxon>
        <taxon>Dikarya</taxon>
        <taxon>Ascomycota</taxon>
        <taxon>Pezizomycotina</taxon>
        <taxon>Eurotiomycetes</taxon>
        <taxon>Eurotiomycetidae</taxon>
        <taxon>Eurotiales</taxon>
        <taxon>Aspergillaceae</taxon>
        <taxon>Penicillium</taxon>
    </lineage>
</organism>
<sequence length="318" mass="35519">MESPPDVQEISKLVTLPNNQRIFTTISQPSNIATGTPTTIIIPGVGCSITEWAVVHRLLKSKTPVLLYERPGIGSSDESPEPRTAKTMAHELNTLLSTLSIPPPYTLICHSYGGIIAREFVELRQSSPDGGKDITGIVFVDANQEESIQLWPDSNLDALQKDQDLTAVLELPELNVLSDNEWEEFLNSHKGETYIRTAGREMENYVSSCKALGELKQFERVPALLNEYPISVIRGYPEDDLWKCFRAGVEAGNGTLEQRKAFEEKLGIYPALHERIQRDILKLSGKGRFVDLKGCGHLVPMIRPDAIVEEVEWVLRNL</sequence>
<evidence type="ECO:0000259" key="1">
    <source>
        <dbReference type="Pfam" id="PF12697"/>
    </source>
</evidence>
<dbReference type="Proteomes" id="UP001149165">
    <property type="component" value="Unassembled WGS sequence"/>
</dbReference>
<reference evidence="2" key="1">
    <citation type="submission" date="2022-11" db="EMBL/GenBank/DDBJ databases">
        <authorList>
            <person name="Petersen C."/>
        </authorList>
    </citation>
    <scope>NUCLEOTIDE SEQUENCE</scope>
    <source>
        <strain evidence="2">IBT 30069</strain>
    </source>
</reference>
<dbReference type="PANTHER" id="PTHR43689">
    <property type="entry name" value="HYDROLASE"/>
    <property type="match status" value="1"/>
</dbReference>
<dbReference type="InterPro" id="IPR029058">
    <property type="entry name" value="AB_hydrolase_fold"/>
</dbReference>
<dbReference type="SUPFAM" id="SSF53474">
    <property type="entry name" value="alpha/beta-Hydrolases"/>
    <property type="match status" value="1"/>
</dbReference>
<protein>
    <recommendedName>
        <fullName evidence="1">AB hydrolase-1 domain-containing protein</fullName>
    </recommendedName>
</protein>
<dbReference type="PANTHER" id="PTHR43689:SF8">
    <property type="entry name" value="ALPHA_BETA-HYDROLASES SUPERFAMILY PROTEIN"/>
    <property type="match status" value="1"/>
</dbReference>
<keyword evidence="3" id="KW-1185">Reference proteome</keyword>
<comment type="caution">
    <text evidence="2">The sequence shown here is derived from an EMBL/GenBank/DDBJ whole genome shotgun (WGS) entry which is preliminary data.</text>
</comment>
<dbReference type="Pfam" id="PF12697">
    <property type="entry name" value="Abhydrolase_6"/>
    <property type="match status" value="1"/>
</dbReference>
<gene>
    <name evidence="2" type="ORF">N7456_001039</name>
</gene>
<dbReference type="Gene3D" id="3.40.50.1820">
    <property type="entry name" value="alpha/beta hydrolase"/>
    <property type="match status" value="1"/>
</dbReference>
<dbReference type="GO" id="GO:0017000">
    <property type="term" value="P:antibiotic biosynthetic process"/>
    <property type="evidence" value="ECO:0007669"/>
    <property type="project" value="UniProtKB-ARBA"/>
</dbReference>
<dbReference type="InterPro" id="IPR000073">
    <property type="entry name" value="AB_hydrolase_1"/>
</dbReference>
<name>A0A9W9GDM9_9EURO</name>
<proteinExistence type="predicted"/>
<evidence type="ECO:0000313" key="2">
    <source>
        <dbReference type="EMBL" id="KAJ5116691.1"/>
    </source>
</evidence>
<dbReference type="AlphaFoldDB" id="A0A9W9GDM9"/>
<feature type="domain" description="AB hydrolase-1" evidence="1">
    <location>
        <begin position="41"/>
        <end position="309"/>
    </location>
</feature>
<evidence type="ECO:0000313" key="3">
    <source>
        <dbReference type="Proteomes" id="UP001149165"/>
    </source>
</evidence>
<dbReference type="GO" id="GO:0072330">
    <property type="term" value="P:monocarboxylic acid biosynthetic process"/>
    <property type="evidence" value="ECO:0007669"/>
    <property type="project" value="UniProtKB-ARBA"/>
</dbReference>
<reference evidence="2" key="2">
    <citation type="journal article" date="2023" name="IMA Fungus">
        <title>Comparative genomic study of the Penicillium genus elucidates a diverse pangenome and 15 lateral gene transfer events.</title>
        <authorList>
            <person name="Petersen C."/>
            <person name="Sorensen T."/>
            <person name="Nielsen M.R."/>
            <person name="Sondergaard T.E."/>
            <person name="Sorensen J.L."/>
            <person name="Fitzpatrick D.A."/>
            <person name="Frisvad J.C."/>
            <person name="Nielsen K.L."/>
        </authorList>
    </citation>
    <scope>NUCLEOTIDE SEQUENCE</scope>
    <source>
        <strain evidence="2">IBT 30069</strain>
    </source>
</reference>